<evidence type="ECO:0000256" key="1">
    <source>
        <dbReference type="ARBA" id="ARBA00004651"/>
    </source>
</evidence>
<accession>A0A2J7ZBU9</accession>
<keyword evidence="2" id="KW-1003">Cell membrane</keyword>
<dbReference type="Proteomes" id="UP000236520">
    <property type="component" value="Unassembled WGS sequence"/>
</dbReference>
<evidence type="ECO:0000256" key="6">
    <source>
        <dbReference type="SAM" id="MobiDB-lite"/>
    </source>
</evidence>
<evidence type="ECO:0000256" key="7">
    <source>
        <dbReference type="SAM" id="Phobius"/>
    </source>
</evidence>
<dbReference type="GeneID" id="303182233"/>
<dbReference type="RefSeq" id="WP_069863701.1">
    <property type="nucleotide sequence ID" value="NZ_CP137895.1"/>
</dbReference>
<evidence type="ECO:0000256" key="3">
    <source>
        <dbReference type="ARBA" id="ARBA00022692"/>
    </source>
</evidence>
<dbReference type="PANTHER" id="PTHR36115:SF4">
    <property type="entry name" value="MEMBRANE PROTEIN"/>
    <property type="match status" value="1"/>
</dbReference>
<gene>
    <name evidence="9" type="ORF">SMF913_13769</name>
</gene>
<keyword evidence="5 7" id="KW-0472">Membrane</keyword>
<name>A0A2J7ZBU9_STRMQ</name>
<feature type="compositionally biased region" description="Basic and acidic residues" evidence="6">
    <location>
        <begin position="11"/>
        <end position="22"/>
    </location>
</feature>
<comment type="caution">
    <text evidence="9">The sequence shown here is derived from an EMBL/GenBank/DDBJ whole genome shotgun (WGS) entry which is preliminary data.</text>
</comment>
<feature type="region of interest" description="Disordered" evidence="6">
    <location>
        <begin position="1"/>
        <end position="42"/>
    </location>
</feature>
<evidence type="ECO:0000313" key="9">
    <source>
        <dbReference type="EMBL" id="PNG97744.1"/>
    </source>
</evidence>
<evidence type="ECO:0000313" key="10">
    <source>
        <dbReference type="Proteomes" id="UP000236520"/>
    </source>
</evidence>
<evidence type="ECO:0000256" key="5">
    <source>
        <dbReference type="ARBA" id="ARBA00023136"/>
    </source>
</evidence>
<evidence type="ECO:0000256" key="2">
    <source>
        <dbReference type="ARBA" id="ARBA00022475"/>
    </source>
</evidence>
<comment type="subcellular location">
    <subcellularLocation>
        <location evidence="1">Cell membrane</location>
        <topology evidence="1">Multi-pass membrane protein</topology>
    </subcellularLocation>
</comment>
<dbReference type="AlphaFoldDB" id="A0A2J7ZBU9"/>
<evidence type="ECO:0000256" key="4">
    <source>
        <dbReference type="ARBA" id="ARBA00022989"/>
    </source>
</evidence>
<feature type="transmembrane region" description="Helical" evidence="7">
    <location>
        <begin position="56"/>
        <end position="81"/>
    </location>
</feature>
<sequence>MSTDQPPPGPDEPRDGDSRDPFAKYPRANGSPYEDHTAGAEPYRGMPPLAHLGRRLIARIIDALLIGIPVGLVVTAIAGGYDPIDGSARSTTVTLVYVLVYFLYEGLMLTRDGQTVGKKAMKIRVAMLENGQPPVGQAGWVRAAVYALPEIVPCCGFFFWLINVLWCTWDRPYRQCLHDKAAKTLVVSAVP</sequence>
<organism evidence="9 10">
    <name type="scientific">Streptomyces malaysiensis</name>
    <dbReference type="NCBI Taxonomy" id="92644"/>
    <lineage>
        <taxon>Bacteria</taxon>
        <taxon>Bacillati</taxon>
        <taxon>Actinomycetota</taxon>
        <taxon>Actinomycetes</taxon>
        <taxon>Kitasatosporales</taxon>
        <taxon>Streptomycetaceae</taxon>
        <taxon>Streptomyces</taxon>
        <taxon>Streptomyces violaceusniger group</taxon>
    </lineage>
</organism>
<feature type="transmembrane region" description="Helical" evidence="7">
    <location>
        <begin position="87"/>
        <end position="104"/>
    </location>
</feature>
<keyword evidence="3 7" id="KW-0812">Transmembrane</keyword>
<keyword evidence="4 7" id="KW-1133">Transmembrane helix</keyword>
<evidence type="ECO:0000259" key="8">
    <source>
        <dbReference type="Pfam" id="PF06271"/>
    </source>
</evidence>
<protein>
    <recommendedName>
        <fullName evidence="8">RDD domain-containing protein</fullName>
    </recommendedName>
</protein>
<dbReference type="Pfam" id="PF06271">
    <property type="entry name" value="RDD"/>
    <property type="match status" value="1"/>
</dbReference>
<feature type="domain" description="RDD" evidence="8">
    <location>
        <begin position="50"/>
        <end position="183"/>
    </location>
</feature>
<feature type="compositionally biased region" description="Pro residues" evidence="6">
    <location>
        <begin position="1"/>
        <end position="10"/>
    </location>
</feature>
<dbReference type="GO" id="GO:0005886">
    <property type="term" value="C:plasma membrane"/>
    <property type="evidence" value="ECO:0007669"/>
    <property type="project" value="UniProtKB-SubCell"/>
</dbReference>
<reference evidence="9 10" key="1">
    <citation type="submission" date="2015-09" db="EMBL/GenBank/DDBJ databases">
        <title>Genome sequence, genome mining and natural product profiling of a biocontrol bacterium Streptomyces malaysiensis F913.</title>
        <authorList>
            <person name="Xu Y."/>
            <person name="Wei J."/>
            <person name="Xie J."/>
            <person name="Li T."/>
            <person name="Zhou Z."/>
        </authorList>
    </citation>
    <scope>NUCLEOTIDE SEQUENCE [LARGE SCALE GENOMIC DNA]</scope>
    <source>
        <strain evidence="9 10">F913</strain>
    </source>
</reference>
<dbReference type="EMBL" id="LJIW01000001">
    <property type="protein sequence ID" value="PNG97744.1"/>
    <property type="molecule type" value="Genomic_DNA"/>
</dbReference>
<dbReference type="InterPro" id="IPR010432">
    <property type="entry name" value="RDD"/>
</dbReference>
<keyword evidence="10" id="KW-1185">Reference proteome</keyword>
<proteinExistence type="predicted"/>
<dbReference type="InterPro" id="IPR051791">
    <property type="entry name" value="Pra-immunoreactive"/>
</dbReference>
<dbReference type="PANTHER" id="PTHR36115">
    <property type="entry name" value="PROLINE-RICH ANTIGEN HOMOLOG-RELATED"/>
    <property type="match status" value="1"/>
</dbReference>